<dbReference type="EMBL" id="JANPWB010000015">
    <property type="protein sequence ID" value="KAJ1089972.1"/>
    <property type="molecule type" value="Genomic_DNA"/>
</dbReference>
<dbReference type="Proteomes" id="UP001066276">
    <property type="component" value="Chromosome 11"/>
</dbReference>
<reference evidence="1" key="1">
    <citation type="journal article" date="2022" name="bioRxiv">
        <title>Sequencing and chromosome-scale assembly of the giantPleurodeles waltlgenome.</title>
        <authorList>
            <person name="Brown T."/>
            <person name="Elewa A."/>
            <person name="Iarovenko S."/>
            <person name="Subramanian E."/>
            <person name="Araus A.J."/>
            <person name="Petzold A."/>
            <person name="Susuki M."/>
            <person name="Suzuki K.-i.T."/>
            <person name="Hayashi T."/>
            <person name="Toyoda A."/>
            <person name="Oliveira C."/>
            <person name="Osipova E."/>
            <person name="Leigh N.D."/>
            <person name="Simon A."/>
            <person name="Yun M.H."/>
        </authorList>
    </citation>
    <scope>NUCLEOTIDE SEQUENCE</scope>
    <source>
        <strain evidence="1">20211129_DDA</strain>
        <tissue evidence="1">Liver</tissue>
    </source>
</reference>
<protein>
    <submittedName>
        <fullName evidence="1">Uncharacterized protein</fullName>
    </submittedName>
</protein>
<name>A0AAV7LHW1_PLEWA</name>
<evidence type="ECO:0000313" key="1">
    <source>
        <dbReference type="EMBL" id="KAJ1089972.1"/>
    </source>
</evidence>
<sequence length="93" mass="10217">MNPGSHNQGNTLIDFKRPHLPHLPRLLLLPMPSLGLTCYCETTDRGLTMLQAPPGGWVGPDYSSRKQRIRAGTPNGSVTQAPDLCVLRWRALG</sequence>
<evidence type="ECO:0000313" key="2">
    <source>
        <dbReference type="Proteomes" id="UP001066276"/>
    </source>
</evidence>
<keyword evidence="2" id="KW-1185">Reference proteome</keyword>
<proteinExistence type="predicted"/>
<gene>
    <name evidence="1" type="ORF">NDU88_003112</name>
</gene>
<comment type="caution">
    <text evidence="1">The sequence shown here is derived from an EMBL/GenBank/DDBJ whole genome shotgun (WGS) entry which is preliminary data.</text>
</comment>
<accession>A0AAV7LHW1</accession>
<dbReference type="AlphaFoldDB" id="A0AAV7LHW1"/>
<organism evidence="1 2">
    <name type="scientific">Pleurodeles waltl</name>
    <name type="common">Iberian ribbed newt</name>
    <dbReference type="NCBI Taxonomy" id="8319"/>
    <lineage>
        <taxon>Eukaryota</taxon>
        <taxon>Metazoa</taxon>
        <taxon>Chordata</taxon>
        <taxon>Craniata</taxon>
        <taxon>Vertebrata</taxon>
        <taxon>Euteleostomi</taxon>
        <taxon>Amphibia</taxon>
        <taxon>Batrachia</taxon>
        <taxon>Caudata</taxon>
        <taxon>Salamandroidea</taxon>
        <taxon>Salamandridae</taxon>
        <taxon>Pleurodelinae</taxon>
        <taxon>Pleurodeles</taxon>
    </lineage>
</organism>